<dbReference type="SUPFAM" id="SSF88650">
    <property type="entry name" value="Satellite viruses"/>
    <property type="match status" value="1"/>
</dbReference>
<reference evidence="5" key="1">
    <citation type="submission" date="2017-01" db="EMBL/GenBank/DDBJ databases">
        <title>High-throughput sequencing uncovers low homogeneity in the biogeography of single-stranded DNA viruses.</title>
        <authorList>
            <person name="Pearson V.M."/>
            <person name="Rokyta D.R."/>
        </authorList>
    </citation>
    <scope>NUCLEOTIDE SEQUENCE</scope>
</reference>
<comment type="subcellular location">
    <subcellularLocation>
        <location evidence="1">Virion</location>
    </subcellularLocation>
</comment>
<name>A0A2K9LSJ0_9VIRU</name>
<organism evidence="5">
    <name type="scientific">uncultured virus</name>
    <dbReference type="NCBI Taxonomy" id="340016"/>
    <lineage>
        <taxon>Viruses</taxon>
        <taxon>environmental samples</taxon>
    </lineage>
</organism>
<dbReference type="GO" id="GO:0005198">
    <property type="term" value="F:structural molecule activity"/>
    <property type="evidence" value="ECO:0007669"/>
    <property type="project" value="InterPro"/>
</dbReference>
<dbReference type="InterPro" id="IPR037164">
    <property type="entry name" value="Satellite_virus_coat_sf"/>
</dbReference>
<dbReference type="InterPro" id="IPR029053">
    <property type="entry name" value="Viral_coat"/>
</dbReference>
<keyword evidence="3" id="KW-0946">Virion</keyword>
<dbReference type="Gene3D" id="2.60.120.20">
    <property type="match status" value="1"/>
</dbReference>
<accession>A0A2K9LSJ0</accession>
<feature type="compositionally biased region" description="Low complexity" evidence="4">
    <location>
        <begin position="9"/>
        <end position="21"/>
    </location>
</feature>
<evidence type="ECO:0000256" key="3">
    <source>
        <dbReference type="ARBA" id="ARBA00022844"/>
    </source>
</evidence>
<evidence type="ECO:0000256" key="1">
    <source>
        <dbReference type="ARBA" id="ARBA00004328"/>
    </source>
</evidence>
<keyword evidence="2" id="KW-0167">Capsid protein</keyword>
<feature type="region of interest" description="Disordered" evidence="4">
    <location>
        <begin position="1"/>
        <end position="21"/>
    </location>
</feature>
<dbReference type="GO" id="GO:0019028">
    <property type="term" value="C:viral capsid"/>
    <property type="evidence" value="ECO:0007669"/>
    <property type="project" value="UniProtKB-KW"/>
</dbReference>
<evidence type="ECO:0000256" key="4">
    <source>
        <dbReference type="SAM" id="MobiDB-lite"/>
    </source>
</evidence>
<proteinExistence type="predicted"/>
<dbReference type="InterPro" id="IPR000263">
    <property type="entry name" value="GV_A/BR1_coat"/>
</dbReference>
<protein>
    <submittedName>
        <fullName evidence="5">Capsid</fullName>
    </submittedName>
</protein>
<dbReference type="EMBL" id="KY487851">
    <property type="protein sequence ID" value="AUM61770.1"/>
    <property type="molecule type" value="Genomic_DNA"/>
</dbReference>
<evidence type="ECO:0000313" key="5">
    <source>
        <dbReference type="EMBL" id="AUM61770.1"/>
    </source>
</evidence>
<evidence type="ECO:0000256" key="2">
    <source>
        <dbReference type="ARBA" id="ARBA00022561"/>
    </source>
</evidence>
<sequence length="254" mass="27360">MAYKRSGYAKKASASRQKAARAMQRRMYRSAASTRVALRATRIMGATSRGRPELKSVDTVQGAAAVTQALNSTGTLTAVNLIRSGAGFNNRIGRRIEMKSLHLTGYVTQTGTATTTTDLGRIMVVYDRQPNGALPTINNILLQYDQQGNTYTTPLSGINPDQRERYMVLMDERIVLPAVTVGGVTGSVDGVTKTFNINRFISLVGLKTQYSGESNPAAIGDISTGALYVLTLGGIAAPSGWAFIASWRLRYNDA</sequence>
<dbReference type="Pfam" id="PF00844">
    <property type="entry name" value="Gemini_coat"/>
    <property type="match status" value="1"/>
</dbReference>
<gene>
    <name evidence="5" type="primary">Cap</name>
</gene>